<dbReference type="EMBL" id="HBUF01340549">
    <property type="protein sequence ID" value="CAG6702602.1"/>
    <property type="molecule type" value="Transcribed_RNA"/>
</dbReference>
<dbReference type="EMBL" id="HBUF01340550">
    <property type="protein sequence ID" value="CAG6702607.1"/>
    <property type="molecule type" value="Transcribed_RNA"/>
</dbReference>
<sequence>MVYISSNYVTSSSRGVKSVKTNFFINCPSFLSQLICNGRPHGVVASVAEKLILSAGSQYMREGFFLCAARMTTQGGTGTPPRNSPHSSNIRRHLCAFLVHGYTNTSERHVCPFFKIKYLFQTFLSLSV</sequence>
<proteinExistence type="predicted"/>
<protein>
    <submittedName>
        <fullName evidence="1">Uncharacterized protein</fullName>
    </submittedName>
</protein>
<name>A0A8D8UDE6_9HEMI</name>
<evidence type="ECO:0000313" key="1">
    <source>
        <dbReference type="EMBL" id="CAG6702607.1"/>
    </source>
</evidence>
<accession>A0A8D8UDE6</accession>
<reference evidence="1" key="1">
    <citation type="submission" date="2021-05" db="EMBL/GenBank/DDBJ databases">
        <authorList>
            <person name="Alioto T."/>
            <person name="Alioto T."/>
            <person name="Gomez Garrido J."/>
        </authorList>
    </citation>
    <scope>NUCLEOTIDE SEQUENCE</scope>
</reference>
<dbReference type="AlphaFoldDB" id="A0A8D8UDE6"/>
<organism evidence="1">
    <name type="scientific">Cacopsylla melanoneura</name>
    <dbReference type="NCBI Taxonomy" id="428564"/>
    <lineage>
        <taxon>Eukaryota</taxon>
        <taxon>Metazoa</taxon>
        <taxon>Ecdysozoa</taxon>
        <taxon>Arthropoda</taxon>
        <taxon>Hexapoda</taxon>
        <taxon>Insecta</taxon>
        <taxon>Pterygota</taxon>
        <taxon>Neoptera</taxon>
        <taxon>Paraneoptera</taxon>
        <taxon>Hemiptera</taxon>
        <taxon>Sternorrhyncha</taxon>
        <taxon>Psylloidea</taxon>
        <taxon>Psyllidae</taxon>
        <taxon>Psyllinae</taxon>
        <taxon>Cacopsylla</taxon>
    </lineage>
</organism>